<protein>
    <submittedName>
        <fullName evidence="2">Uncharacterized protein</fullName>
    </submittedName>
</protein>
<gene>
    <name evidence="2" type="ORF">ACFO60_30305</name>
</gene>
<keyword evidence="1" id="KW-1133">Transmembrane helix</keyword>
<accession>A0ABV9CQD1</accession>
<evidence type="ECO:0000256" key="1">
    <source>
        <dbReference type="SAM" id="Phobius"/>
    </source>
</evidence>
<dbReference type="Proteomes" id="UP001596004">
    <property type="component" value="Unassembled WGS sequence"/>
</dbReference>
<name>A0ABV9CQD1_9ACTN</name>
<feature type="transmembrane region" description="Helical" evidence="1">
    <location>
        <begin position="12"/>
        <end position="35"/>
    </location>
</feature>
<organism evidence="2 3">
    <name type="scientific">Sphaerisporangium dianthi</name>
    <dbReference type="NCBI Taxonomy" id="1436120"/>
    <lineage>
        <taxon>Bacteria</taxon>
        <taxon>Bacillati</taxon>
        <taxon>Actinomycetota</taxon>
        <taxon>Actinomycetes</taxon>
        <taxon>Streptosporangiales</taxon>
        <taxon>Streptosporangiaceae</taxon>
        <taxon>Sphaerisporangium</taxon>
    </lineage>
</organism>
<dbReference type="RefSeq" id="WP_380846963.1">
    <property type="nucleotide sequence ID" value="NZ_JBHSFP010000028.1"/>
</dbReference>
<evidence type="ECO:0000313" key="2">
    <source>
        <dbReference type="EMBL" id="MFC4535075.1"/>
    </source>
</evidence>
<comment type="caution">
    <text evidence="2">The sequence shown here is derived from an EMBL/GenBank/DDBJ whole genome shotgun (WGS) entry which is preliminary data.</text>
</comment>
<keyword evidence="3" id="KW-1185">Reference proteome</keyword>
<evidence type="ECO:0000313" key="3">
    <source>
        <dbReference type="Proteomes" id="UP001596004"/>
    </source>
</evidence>
<reference evidence="3" key="1">
    <citation type="journal article" date="2019" name="Int. J. Syst. Evol. Microbiol.">
        <title>The Global Catalogue of Microorganisms (GCM) 10K type strain sequencing project: providing services to taxonomists for standard genome sequencing and annotation.</title>
        <authorList>
            <consortium name="The Broad Institute Genomics Platform"/>
            <consortium name="The Broad Institute Genome Sequencing Center for Infectious Disease"/>
            <person name="Wu L."/>
            <person name="Ma J."/>
        </authorList>
    </citation>
    <scope>NUCLEOTIDE SEQUENCE [LARGE SCALE GENOMIC DNA]</scope>
    <source>
        <strain evidence="3">CGMCC 4.7132</strain>
    </source>
</reference>
<sequence length="77" mass="8736">MLVLWFRTQRVAVFALYAVILLVIVVLSFPVWLILPFTGDGRKFILDLIEKFTKWSKTVLEGSASPALPEKRPKSSS</sequence>
<dbReference type="EMBL" id="JBHSFP010000028">
    <property type="protein sequence ID" value="MFC4535075.1"/>
    <property type="molecule type" value="Genomic_DNA"/>
</dbReference>
<keyword evidence="1" id="KW-0812">Transmembrane</keyword>
<proteinExistence type="predicted"/>
<keyword evidence="1" id="KW-0472">Membrane</keyword>